<evidence type="ECO:0000313" key="2">
    <source>
        <dbReference type="Proteomes" id="UP001162992"/>
    </source>
</evidence>
<protein>
    <submittedName>
        <fullName evidence="1">Uncharacterized protein</fullName>
    </submittedName>
</protein>
<dbReference type="EMBL" id="CM055094">
    <property type="protein sequence ID" value="KAJ7563207.1"/>
    <property type="molecule type" value="Genomic_DNA"/>
</dbReference>
<reference evidence="2" key="1">
    <citation type="journal article" date="2024" name="Proc. Natl. Acad. Sci. U.S.A.">
        <title>Extraordinary preservation of gene collinearity over three hundred million years revealed in homosporous lycophytes.</title>
        <authorList>
            <person name="Li C."/>
            <person name="Wickell D."/>
            <person name="Kuo L.Y."/>
            <person name="Chen X."/>
            <person name="Nie B."/>
            <person name="Liao X."/>
            <person name="Peng D."/>
            <person name="Ji J."/>
            <person name="Jenkins J."/>
            <person name="Williams M."/>
            <person name="Shu S."/>
            <person name="Plott C."/>
            <person name="Barry K."/>
            <person name="Rajasekar S."/>
            <person name="Grimwood J."/>
            <person name="Han X."/>
            <person name="Sun S."/>
            <person name="Hou Z."/>
            <person name="He W."/>
            <person name="Dai G."/>
            <person name="Sun C."/>
            <person name="Schmutz J."/>
            <person name="Leebens-Mack J.H."/>
            <person name="Li F.W."/>
            <person name="Wang L."/>
        </authorList>
    </citation>
    <scope>NUCLEOTIDE SEQUENCE [LARGE SCALE GENOMIC DNA]</scope>
    <source>
        <strain evidence="2">cv. PW_Plant_1</strain>
    </source>
</reference>
<comment type="caution">
    <text evidence="1">The sequence shown here is derived from an EMBL/GenBank/DDBJ whole genome shotgun (WGS) entry which is preliminary data.</text>
</comment>
<sequence>MAHPCADNLNLILYPPSEASLLGMTHQQFQIQSQQLSLSPFYGVEPNGGLMDSWPILQNWQLWNSSAAMELSAPNPRFSSCVDPLQDLCCSGRSYPLEPTSVPDLSSPSLESMHCLQASYSNKMGEGFDPRLLREDEIESCSMQYYSTAEEMVVEMMAPMDDGSSKWMDGIMDDLRQRETKAALLASCFDKNACESTQSCSDLPGYACSPAGEEWKEEFDLFCCSSDGATPSWPPQISTQTTAIQSGGSSELPPQCSISLASQQLSLQVVPTPPEMQHDLGSAEQDETSQEFIQKKSGKEMLALLKGAGFLGLKSEKEGGQRLKLVELLLDCVEAIDEKQESGKEQLRQLKIAASPTGDSLQRLASYFADGLEARLATSTLDSASISCEDENLEDFMIAYKHFNEACPYIKFAHLTANQAILDAAEAAKRIHIIDCGILQGVQWSALLQAFAALPGGVCPPKIRITGIASWKLGMDPASSLLATGKRLTEFAGLLNLEFEFCPITTKLEDLHASLLTLDENEVLAVNAMLQLNHLLDDELNCLKRVLKIVQEFRPRVVTIGECDANINSGSLQTRFMNAFQFYSAILDSLDATMGVQEPERLKMERLFFPKEIKSMVTYDGAQRQGRRESIENWRSILEAAGFSSGQLSHYAMSQARLLLWPYCEGFTLIEAPGCLSLGWMGHPIMAVSTWHC</sequence>
<keyword evidence="2" id="KW-1185">Reference proteome</keyword>
<organism evidence="1 2">
    <name type="scientific">Diphasiastrum complanatum</name>
    <name type="common">Issler's clubmoss</name>
    <name type="synonym">Lycopodium complanatum</name>
    <dbReference type="NCBI Taxonomy" id="34168"/>
    <lineage>
        <taxon>Eukaryota</taxon>
        <taxon>Viridiplantae</taxon>
        <taxon>Streptophyta</taxon>
        <taxon>Embryophyta</taxon>
        <taxon>Tracheophyta</taxon>
        <taxon>Lycopodiopsida</taxon>
        <taxon>Lycopodiales</taxon>
        <taxon>Lycopodiaceae</taxon>
        <taxon>Lycopodioideae</taxon>
        <taxon>Diphasiastrum</taxon>
    </lineage>
</organism>
<gene>
    <name evidence="1" type="ORF">O6H91_03G100700</name>
</gene>
<evidence type="ECO:0000313" key="1">
    <source>
        <dbReference type="EMBL" id="KAJ7563207.1"/>
    </source>
</evidence>
<dbReference type="Proteomes" id="UP001162992">
    <property type="component" value="Chromosome 3"/>
</dbReference>
<name>A0ACC2EAA3_DIPCM</name>
<accession>A0ACC2EAA3</accession>
<proteinExistence type="predicted"/>